<dbReference type="FunFam" id="3.40.640.10:FF:000053">
    <property type="entry name" value="Aminotransferase, class I"/>
    <property type="match status" value="1"/>
</dbReference>
<dbReference type="EMBL" id="LT158599">
    <property type="protein sequence ID" value="CVK32409.1"/>
    <property type="molecule type" value="Genomic_DNA"/>
</dbReference>
<evidence type="ECO:0000256" key="3">
    <source>
        <dbReference type="ARBA" id="ARBA00011738"/>
    </source>
</evidence>
<feature type="region of interest" description="Disordered" evidence="7">
    <location>
        <begin position="425"/>
        <end position="455"/>
    </location>
</feature>
<dbReference type="Proteomes" id="UP000069850">
    <property type="component" value="Chromosome 1"/>
</dbReference>
<dbReference type="KEGG" id="mema:MMAB1_1196"/>
<comment type="similarity">
    <text evidence="2">Belongs to the class-I pyridoxal-phosphate-dependent aminotransferase family.</text>
</comment>
<dbReference type="GO" id="GO:0008483">
    <property type="term" value="F:transaminase activity"/>
    <property type="evidence" value="ECO:0007669"/>
    <property type="project" value="UniProtKB-KW"/>
</dbReference>
<dbReference type="PANTHER" id="PTHR42790:SF19">
    <property type="entry name" value="KYNURENINE_ALPHA-AMINOADIPATE AMINOTRANSFERASE, MITOCHONDRIAL"/>
    <property type="match status" value="1"/>
</dbReference>
<comment type="subunit">
    <text evidence="3">Homodimer.</text>
</comment>
<evidence type="ECO:0000256" key="2">
    <source>
        <dbReference type="ARBA" id="ARBA00007441"/>
    </source>
</evidence>
<gene>
    <name evidence="9" type="ORF">MMAB1_1196</name>
</gene>
<organism evidence="9 10">
    <name type="scientific">Methanoculleus bourgensis</name>
    <dbReference type="NCBI Taxonomy" id="83986"/>
    <lineage>
        <taxon>Archaea</taxon>
        <taxon>Methanobacteriati</taxon>
        <taxon>Methanobacteriota</taxon>
        <taxon>Stenosarchaea group</taxon>
        <taxon>Methanomicrobia</taxon>
        <taxon>Methanomicrobiales</taxon>
        <taxon>Methanomicrobiaceae</taxon>
        <taxon>Methanoculleus</taxon>
    </lineage>
</organism>
<evidence type="ECO:0000256" key="6">
    <source>
        <dbReference type="ARBA" id="ARBA00022898"/>
    </source>
</evidence>
<evidence type="ECO:0000256" key="5">
    <source>
        <dbReference type="ARBA" id="ARBA00022679"/>
    </source>
</evidence>
<dbReference type="Pfam" id="PF00155">
    <property type="entry name" value="Aminotran_1_2"/>
    <property type="match status" value="1"/>
</dbReference>
<evidence type="ECO:0000313" key="10">
    <source>
        <dbReference type="Proteomes" id="UP000069850"/>
    </source>
</evidence>
<keyword evidence="6" id="KW-0663">Pyridoxal phosphate</keyword>
<dbReference type="InterPro" id="IPR004839">
    <property type="entry name" value="Aminotransferase_I/II_large"/>
</dbReference>
<dbReference type="Gene3D" id="3.90.1150.10">
    <property type="entry name" value="Aspartate Aminotransferase, domain 1"/>
    <property type="match status" value="1"/>
</dbReference>
<evidence type="ECO:0000256" key="4">
    <source>
        <dbReference type="ARBA" id="ARBA00022576"/>
    </source>
</evidence>
<dbReference type="InterPro" id="IPR015424">
    <property type="entry name" value="PyrdxlP-dep_Trfase"/>
</dbReference>
<comment type="cofactor">
    <cofactor evidence="1">
        <name>pyridoxal 5'-phosphate</name>
        <dbReference type="ChEBI" id="CHEBI:597326"/>
    </cofactor>
</comment>
<dbReference type="InterPro" id="IPR015422">
    <property type="entry name" value="PyrdxlP-dep_Trfase_small"/>
</dbReference>
<evidence type="ECO:0000256" key="1">
    <source>
        <dbReference type="ARBA" id="ARBA00001933"/>
    </source>
</evidence>
<dbReference type="InterPro" id="IPR050859">
    <property type="entry name" value="Class-I_PLP-dep_aminotransf"/>
</dbReference>
<evidence type="ECO:0000313" key="9">
    <source>
        <dbReference type="EMBL" id="CVK32409.1"/>
    </source>
</evidence>
<accession>A0A0X3BKJ0</accession>
<feature type="domain" description="Aminotransferase class I/classII large" evidence="8">
    <location>
        <begin position="50"/>
        <end position="384"/>
    </location>
</feature>
<protein>
    <submittedName>
        <fullName evidence="9">Putative transcriptional regulator, GntR family</fullName>
    </submittedName>
</protein>
<dbReference type="CDD" id="cd00609">
    <property type="entry name" value="AAT_like"/>
    <property type="match status" value="1"/>
</dbReference>
<dbReference type="Gene3D" id="3.40.640.10">
    <property type="entry name" value="Type I PLP-dependent aspartate aminotransferase-like (Major domain)"/>
    <property type="match status" value="1"/>
</dbReference>
<dbReference type="InterPro" id="IPR015421">
    <property type="entry name" value="PyrdxlP-dep_Trfase_major"/>
</dbReference>
<dbReference type="GO" id="GO:1901605">
    <property type="term" value="P:alpha-amino acid metabolic process"/>
    <property type="evidence" value="ECO:0007669"/>
    <property type="project" value="TreeGrafter"/>
</dbReference>
<dbReference type="PANTHER" id="PTHR42790">
    <property type="entry name" value="AMINOTRANSFERASE"/>
    <property type="match status" value="1"/>
</dbReference>
<dbReference type="AlphaFoldDB" id="A0A0X3BKJ0"/>
<keyword evidence="4" id="KW-0032">Aminotransferase</keyword>
<proteinExistence type="inferred from homology"/>
<evidence type="ECO:0000256" key="7">
    <source>
        <dbReference type="SAM" id="MobiDB-lite"/>
    </source>
</evidence>
<keyword evidence="5" id="KW-0808">Transferase</keyword>
<sequence>MVYRFSGRMGRVPESFLDELFRVSAVPGVISFAGGLPGSAYIDVEGLRDAARAVFSEDGRTALQYTTTDGYLPLREFIADRYRRRLGLPATPEEIQIVNGSQQCLDLVAKIFLDPGDAVGMERPGYLGAIEAFSLYEPVFHAVPLVEDGPDLDAFAALVRKYAPKFFYGIPNSQNPSGRTYSEEKRRGVAEILEGTDTVFYEDDAFGELFFDGKPRPPVKRFLPDQGIMSGSFSKIVAPGMRIGWIYAPEPILREFNVAKQAADLHSNFLCQVILHRYLATHDLDAHVARVSAVYGRQCRLMCDLLDDLMPPGVTHTTPEGGMFLTAALPDGVSSMEVFREGVREGVAVLPGVPFYVNGGGEDTIRLNFSAVGEEAIEEGMHRLARVVRGWREGVPDGAPCALRVHGRGRAAGLLRFVDNRYGYSGTSSREGSQARPKAVDLRSTPAGVRGFESHPSHSGFVRYRKSLMGLRQ</sequence>
<dbReference type="SUPFAM" id="SSF53383">
    <property type="entry name" value="PLP-dependent transferases"/>
    <property type="match status" value="1"/>
</dbReference>
<dbReference type="GO" id="GO:0030170">
    <property type="term" value="F:pyridoxal phosphate binding"/>
    <property type="evidence" value="ECO:0007669"/>
    <property type="project" value="InterPro"/>
</dbReference>
<reference evidence="9 10" key="1">
    <citation type="submission" date="2016-01" db="EMBL/GenBank/DDBJ databases">
        <authorList>
            <person name="Manzoor S."/>
        </authorList>
    </citation>
    <scope>NUCLEOTIDE SEQUENCE [LARGE SCALE GENOMIC DNA]</scope>
    <source>
        <strain evidence="9">Methanoculleus sp MAB1</strain>
    </source>
</reference>
<evidence type="ECO:0000259" key="8">
    <source>
        <dbReference type="Pfam" id="PF00155"/>
    </source>
</evidence>
<name>A0A0X3BKJ0_9EURY</name>